<dbReference type="Proteomes" id="UP000790377">
    <property type="component" value="Unassembled WGS sequence"/>
</dbReference>
<protein>
    <submittedName>
        <fullName evidence="1">Uncharacterized protein</fullName>
    </submittedName>
</protein>
<evidence type="ECO:0000313" key="2">
    <source>
        <dbReference type="Proteomes" id="UP000790377"/>
    </source>
</evidence>
<sequence length="141" mass="15066">MLILGSLLPVALLATLTAAQIVFNIPVAGTTLVAGSNYTFQVGMPDQPTTDDEIAIAIGLISCPNGQCPYPDYEALGQVLYQGPFDPQFGPAYYNLYQNFTVQIPASFPTGQALLGAVHFVLIGAEYSPYIEAINETVYIS</sequence>
<gene>
    <name evidence="1" type="ORF">BJ138DRAFT_1101590</name>
</gene>
<keyword evidence="2" id="KW-1185">Reference proteome</keyword>
<reference evidence="1" key="1">
    <citation type="journal article" date="2021" name="New Phytol.">
        <title>Evolutionary innovations through gain and loss of genes in the ectomycorrhizal Boletales.</title>
        <authorList>
            <person name="Wu G."/>
            <person name="Miyauchi S."/>
            <person name="Morin E."/>
            <person name="Kuo A."/>
            <person name="Drula E."/>
            <person name="Varga T."/>
            <person name="Kohler A."/>
            <person name="Feng B."/>
            <person name="Cao Y."/>
            <person name="Lipzen A."/>
            <person name="Daum C."/>
            <person name="Hundley H."/>
            <person name="Pangilinan J."/>
            <person name="Johnson J."/>
            <person name="Barry K."/>
            <person name="LaButti K."/>
            <person name="Ng V."/>
            <person name="Ahrendt S."/>
            <person name="Min B."/>
            <person name="Choi I.G."/>
            <person name="Park H."/>
            <person name="Plett J.M."/>
            <person name="Magnuson J."/>
            <person name="Spatafora J.W."/>
            <person name="Nagy L.G."/>
            <person name="Henrissat B."/>
            <person name="Grigoriev I.V."/>
            <person name="Yang Z.L."/>
            <person name="Xu J."/>
            <person name="Martin F.M."/>
        </authorList>
    </citation>
    <scope>NUCLEOTIDE SEQUENCE</scope>
    <source>
        <strain evidence="1">ATCC 28755</strain>
    </source>
</reference>
<name>A0ACB8ADK3_9AGAM</name>
<comment type="caution">
    <text evidence="1">The sequence shown here is derived from an EMBL/GenBank/DDBJ whole genome shotgun (WGS) entry which is preliminary data.</text>
</comment>
<accession>A0ACB8ADK3</accession>
<proteinExistence type="predicted"/>
<organism evidence="1 2">
    <name type="scientific">Hygrophoropsis aurantiaca</name>
    <dbReference type="NCBI Taxonomy" id="72124"/>
    <lineage>
        <taxon>Eukaryota</taxon>
        <taxon>Fungi</taxon>
        <taxon>Dikarya</taxon>
        <taxon>Basidiomycota</taxon>
        <taxon>Agaricomycotina</taxon>
        <taxon>Agaricomycetes</taxon>
        <taxon>Agaricomycetidae</taxon>
        <taxon>Boletales</taxon>
        <taxon>Coniophorineae</taxon>
        <taxon>Hygrophoropsidaceae</taxon>
        <taxon>Hygrophoropsis</taxon>
    </lineage>
</organism>
<evidence type="ECO:0000313" key="1">
    <source>
        <dbReference type="EMBL" id="KAH7910753.1"/>
    </source>
</evidence>
<dbReference type="EMBL" id="MU267701">
    <property type="protein sequence ID" value="KAH7910753.1"/>
    <property type="molecule type" value="Genomic_DNA"/>
</dbReference>